<organism evidence="1 2">
    <name type="scientific">Nocardia xishanensis</name>
    <dbReference type="NCBI Taxonomy" id="238964"/>
    <lineage>
        <taxon>Bacteria</taxon>
        <taxon>Bacillati</taxon>
        <taxon>Actinomycetota</taxon>
        <taxon>Actinomycetes</taxon>
        <taxon>Mycobacteriales</taxon>
        <taxon>Nocardiaceae</taxon>
        <taxon>Nocardia</taxon>
    </lineage>
</organism>
<gene>
    <name evidence="1" type="ORF">ACH49W_03260</name>
</gene>
<evidence type="ECO:0000313" key="1">
    <source>
        <dbReference type="EMBL" id="MFI2472374.1"/>
    </source>
</evidence>
<reference evidence="1 2" key="1">
    <citation type="submission" date="2024-10" db="EMBL/GenBank/DDBJ databases">
        <title>The Natural Products Discovery Center: Release of the First 8490 Sequenced Strains for Exploring Actinobacteria Biosynthetic Diversity.</title>
        <authorList>
            <person name="Kalkreuter E."/>
            <person name="Kautsar S.A."/>
            <person name="Yang D."/>
            <person name="Bader C.D."/>
            <person name="Teijaro C.N."/>
            <person name="Fluegel L."/>
            <person name="Davis C.M."/>
            <person name="Simpson J.R."/>
            <person name="Lauterbach L."/>
            <person name="Steele A.D."/>
            <person name="Gui C."/>
            <person name="Meng S."/>
            <person name="Li G."/>
            <person name="Viehrig K."/>
            <person name="Ye F."/>
            <person name="Su P."/>
            <person name="Kiefer A.F."/>
            <person name="Nichols A."/>
            <person name="Cepeda A.J."/>
            <person name="Yan W."/>
            <person name="Fan B."/>
            <person name="Jiang Y."/>
            <person name="Adhikari A."/>
            <person name="Zheng C.-J."/>
            <person name="Schuster L."/>
            <person name="Cowan T.M."/>
            <person name="Smanski M.J."/>
            <person name="Chevrette M.G."/>
            <person name="De Carvalho L.P.S."/>
            <person name="Shen B."/>
        </authorList>
    </citation>
    <scope>NUCLEOTIDE SEQUENCE [LARGE SCALE GENOMIC DNA]</scope>
    <source>
        <strain evidence="1 2">NPDC019275</strain>
    </source>
</reference>
<dbReference type="RefSeq" id="WP_364819314.1">
    <property type="nucleotide sequence ID" value="NZ_JBFAYM010000002.1"/>
</dbReference>
<sequence>MASSPPPCCWWAPKWAKRIQDKVGLAEPILADERPNQDAMVDLVQTTPITDPLAK</sequence>
<name>A0ABW7WU95_9NOCA</name>
<dbReference type="Proteomes" id="UP001611415">
    <property type="component" value="Unassembled WGS sequence"/>
</dbReference>
<proteinExistence type="predicted"/>
<keyword evidence="2" id="KW-1185">Reference proteome</keyword>
<evidence type="ECO:0000313" key="2">
    <source>
        <dbReference type="Proteomes" id="UP001611415"/>
    </source>
</evidence>
<dbReference type="EMBL" id="JBIRYO010000002">
    <property type="protein sequence ID" value="MFI2472374.1"/>
    <property type="molecule type" value="Genomic_DNA"/>
</dbReference>
<protein>
    <submittedName>
        <fullName evidence="1">Uncharacterized protein</fullName>
    </submittedName>
</protein>
<accession>A0ABW7WU95</accession>
<comment type="caution">
    <text evidence="1">The sequence shown here is derived from an EMBL/GenBank/DDBJ whole genome shotgun (WGS) entry which is preliminary data.</text>
</comment>